<accession>A0A7D5ZZ59</accession>
<dbReference type="Proteomes" id="UP000510934">
    <property type="component" value="Chromosome"/>
</dbReference>
<gene>
    <name evidence="2" type="ORF">H0H12_05765</name>
</gene>
<feature type="transmembrane region" description="Helical" evidence="1">
    <location>
        <begin position="59"/>
        <end position="81"/>
    </location>
</feature>
<evidence type="ECO:0000313" key="2">
    <source>
        <dbReference type="EMBL" id="QLJ15457.1"/>
    </source>
</evidence>
<reference evidence="2 3" key="1">
    <citation type="journal article" date="2009" name="Mikrobiologiia">
        <title>[Phenanthren biodegradation and interaction of Pseudomonas putida BS3701 and Burkholderia sp.BS3702 in plant rhizosphere].</title>
        <authorList>
            <person name="Ovchinnikova A.A."/>
            <person name="Vetrova A.A."/>
            <person name="Filonov A.E."/>
            <person name="Boronin A.M."/>
        </authorList>
    </citation>
    <scope>NUCLEOTIDE SEQUENCE [LARGE SCALE GENOMIC DNA]</scope>
    <source>
        <strain evidence="2 3">BS3701</strain>
    </source>
</reference>
<keyword evidence="1" id="KW-1133">Transmembrane helix</keyword>
<feature type="transmembrane region" description="Helical" evidence="1">
    <location>
        <begin position="111"/>
        <end position="131"/>
    </location>
</feature>
<keyword evidence="1" id="KW-0812">Transmembrane</keyword>
<dbReference type="AlphaFoldDB" id="A0A7D5ZZ59"/>
<evidence type="ECO:0000313" key="3">
    <source>
        <dbReference type="Proteomes" id="UP000510934"/>
    </source>
</evidence>
<feature type="transmembrane region" description="Helical" evidence="1">
    <location>
        <begin position="32"/>
        <end position="53"/>
    </location>
</feature>
<dbReference type="RefSeq" id="WP_180689370.1">
    <property type="nucleotide sequence ID" value="NZ_CP059052.1"/>
</dbReference>
<evidence type="ECO:0000256" key="1">
    <source>
        <dbReference type="SAM" id="Phobius"/>
    </source>
</evidence>
<keyword evidence="1" id="KW-0472">Membrane</keyword>
<sequence>MKFSSLLPEELRNAQAVNRELATVARASRSNAVYLGFNSFVFLVGGGLTLFGTKFVDEGFLNAIIAFSGVIIGFVITAMLFSGRSQFLGKLTLEQAHRYVLKTKYILMSQMNTLFAFLMCVVFSLLTMLSIKTSLIVSRDVSVFFAAGFFLLGCYRMLILPFQIYDIHSFALNNLLEDSAEEVKSSIRAASDARKAKLAKLGGH</sequence>
<feature type="transmembrane region" description="Helical" evidence="1">
    <location>
        <begin position="143"/>
        <end position="162"/>
    </location>
</feature>
<organism evidence="2 3">
    <name type="scientific">Pseudomonas putida</name>
    <name type="common">Arthrobacter siderocapsulatus</name>
    <dbReference type="NCBI Taxonomy" id="303"/>
    <lineage>
        <taxon>Bacteria</taxon>
        <taxon>Pseudomonadati</taxon>
        <taxon>Pseudomonadota</taxon>
        <taxon>Gammaproteobacteria</taxon>
        <taxon>Pseudomonadales</taxon>
        <taxon>Pseudomonadaceae</taxon>
        <taxon>Pseudomonas</taxon>
    </lineage>
</organism>
<name>A0A7D5ZZ59_PSEPU</name>
<dbReference type="EMBL" id="CP059052">
    <property type="protein sequence ID" value="QLJ15457.1"/>
    <property type="molecule type" value="Genomic_DNA"/>
</dbReference>
<protein>
    <submittedName>
        <fullName evidence="2">Uncharacterized protein</fullName>
    </submittedName>
</protein>
<proteinExistence type="predicted"/>